<dbReference type="InterPro" id="IPR036866">
    <property type="entry name" value="RibonucZ/Hydroxyglut_hydro"/>
</dbReference>
<organism evidence="6 7">
    <name type="scientific">Denitrobacterium detoxificans</name>
    <dbReference type="NCBI Taxonomy" id="79604"/>
    <lineage>
        <taxon>Bacteria</taxon>
        <taxon>Bacillati</taxon>
        <taxon>Actinomycetota</taxon>
        <taxon>Coriobacteriia</taxon>
        <taxon>Eggerthellales</taxon>
        <taxon>Eggerthellaceae</taxon>
        <taxon>Denitrobacterium</taxon>
    </lineage>
</organism>
<dbReference type="AlphaFoldDB" id="A0A172RWP6"/>
<sequence length="223" mass="23707">MAFSYHKGNESYAVKGGCIDVRYVVLGPIANNTYLIDDGEGGVIVVDPSAKPQAILDACKGSKISAYFVTHCHWDHVGALATLVDQAPAPVYCGRIDAPLVERGQRAYGMEIAGCPVSNRLEDGESFQVGGVTWKAILTPGHTPGGMCYLATHGTHPGAPVLLSGDTLFCGSIGRTDFEGGSMKSMRSSLRKLGKLSDKTIVLPGHNDVTTIGNERRRVLEAF</sequence>
<dbReference type="RefSeq" id="WP_066660864.1">
    <property type="nucleotide sequence ID" value="NZ_CP011402.1"/>
</dbReference>
<dbReference type="InterPro" id="IPR051453">
    <property type="entry name" value="MBL_Glyoxalase_II"/>
</dbReference>
<dbReference type="EMBL" id="FOEC01000008">
    <property type="protein sequence ID" value="SEO83523.1"/>
    <property type="molecule type" value="Genomic_DNA"/>
</dbReference>
<dbReference type="Gene3D" id="3.60.15.10">
    <property type="entry name" value="Ribonuclease Z/Hydroxyacylglutathione hydrolase-like"/>
    <property type="match status" value="1"/>
</dbReference>
<feature type="domain" description="Metallo-beta-lactamase" evidence="5">
    <location>
        <begin position="30"/>
        <end position="206"/>
    </location>
</feature>
<comment type="cofactor">
    <cofactor evidence="1">
        <name>Zn(2+)</name>
        <dbReference type="ChEBI" id="CHEBI:29105"/>
    </cofactor>
</comment>
<dbReference type="SMART" id="SM00849">
    <property type="entry name" value="Lactamase_B"/>
    <property type="match status" value="1"/>
</dbReference>
<keyword evidence="2" id="KW-0479">Metal-binding</keyword>
<evidence type="ECO:0000256" key="3">
    <source>
        <dbReference type="ARBA" id="ARBA00022801"/>
    </source>
</evidence>
<dbReference type="STRING" id="79604.AAY81_02310"/>
<dbReference type="PANTHER" id="PTHR46233:SF3">
    <property type="entry name" value="HYDROXYACYLGLUTATHIONE HYDROLASE GLOC"/>
    <property type="match status" value="1"/>
</dbReference>
<dbReference type="PANTHER" id="PTHR46233">
    <property type="entry name" value="HYDROXYACYLGLUTATHIONE HYDROLASE GLOC"/>
    <property type="match status" value="1"/>
</dbReference>
<evidence type="ECO:0000313" key="6">
    <source>
        <dbReference type="EMBL" id="SEO83523.1"/>
    </source>
</evidence>
<dbReference type="Pfam" id="PF00753">
    <property type="entry name" value="Lactamase_B"/>
    <property type="match status" value="1"/>
</dbReference>
<dbReference type="InterPro" id="IPR001279">
    <property type="entry name" value="Metallo-B-lactamas"/>
</dbReference>
<keyword evidence="7" id="KW-1185">Reference proteome</keyword>
<dbReference type="PATRIC" id="fig|79604.3.peg.466"/>
<accession>A0A172RWP6</accession>
<dbReference type="Proteomes" id="UP000182975">
    <property type="component" value="Unassembled WGS sequence"/>
</dbReference>
<evidence type="ECO:0000259" key="5">
    <source>
        <dbReference type="SMART" id="SM00849"/>
    </source>
</evidence>
<evidence type="ECO:0000256" key="4">
    <source>
        <dbReference type="ARBA" id="ARBA00022833"/>
    </source>
</evidence>
<evidence type="ECO:0000256" key="2">
    <source>
        <dbReference type="ARBA" id="ARBA00022723"/>
    </source>
</evidence>
<keyword evidence="3" id="KW-0378">Hydrolase</keyword>
<dbReference type="GO" id="GO:0046872">
    <property type="term" value="F:metal ion binding"/>
    <property type="evidence" value="ECO:0007669"/>
    <property type="project" value="UniProtKB-KW"/>
</dbReference>
<keyword evidence="4" id="KW-0862">Zinc</keyword>
<dbReference type="SUPFAM" id="SSF56281">
    <property type="entry name" value="Metallo-hydrolase/oxidoreductase"/>
    <property type="match status" value="1"/>
</dbReference>
<reference evidence="7" key="1">
    <citation type="submission" date="2016-10" db="EMBL/GenBank/DDBJ databases">
        <authorList>
            <person name="Varghese N."/>
        </authorList>
    </citation>
    <scope>NUCLEOTIDE SEQUENCE [LARGE SCALE GENOMIC DNA]</scope>
    <source>
        <strain evidence="7">DSM 21843</strain>
    </source>
</reference>
<dbReference type="GO" id="GO:0016787">
    <property type="term" value="F:hydrolase activity"/>
    <property type="evidence" value="ECO:0007669"/>
    <property type="project" value="UniProtKB-KW"/>
</dbReference>
<proteinExistence type="predicted"/>
<evidence type="ECO:0000313" key="7">
    <source>
        <dbReference type="Proteomes" id="UP000182975"/>
    </source>
</evidence>
<dbReference type="OrthoDB" id="9802991at2"/>
<gene>
    <name evidence="6" type="ORF">SAMN02910314_01329</name>
</gene>
<dbReference type="KEGG" id="ddt:AAY81_02310"/>
<evidence type="ECO:0000256" key="1">
    <source>
        <dbReference type="ARBA" id="ARBA00001947"/>
    </source>
</evidence>
<name>A0A172RWP6_9ACTN</name>
<dbReference type="CDD" id="cd06262">
    <property type="entry name" value="metallo-hydrolase-like_MBL-fold"/>
    <property type="match status" value="1"/>
</dbReference>
<protein>
    <submittedName>
        <fullName evidence="6">Glyoxylase, beta-lactamase superfamily II</fullName>
    </submittedName>
</protein>